<dbReference type="SMART" id="SM00530">
    <property type="entry name" value="HTH_XRE"/>
    <property type="match status" value="1"/>
</dbReference>
<dbReference type="RefSeq" id="WP_004241835.1">
    <property type="nucleotide sequence ID" value="NZ_ABGYJJ040000001.1"/>
</dbReference>
<dbReference type="InterPro" id="IPR001387">
    <property type="entry name" value="Cro/C1-type_HTH"/>
</dbReference>
<feature type="domain" description="HTH cro/C1-type" evidence="1">
    <location>
        <begin position="12"/>
        <end position="66"/>
    </location>
</feature>
<dbReference type="OrthoDB" id="5683219at2"/>
<dbReference type="Proteomes" id="UP000650477">
    <property type="component" value="Unassembled WGS sequence"/>
</dbReference>
<evidence type="ECO:0000313" key="6">
    <source>
        <dbReference type="Proteomes" id="UP000650477"/>
    </source>
</evidence>
<evidence type="ECO:0000313" key="2">
    <source>
        <dbReference type="EMBL" id="AWC95791.1"/>
    </source>
</evidence>
<dbReference type="Pfam" id="PF01381">
    <property type="entry name" value="HTH_3"/>
    <property type="match status" value="1"/>
</dbReference>
<sequence length="78" mass="8990">MMNINKIVGEQIRAHRKEQGLSGSELGDKLKLSQQQVSRYERGECNIPLDMLFTISLVLEVPFVKLFGDLNNSRDYMF</sequence>
<accession>A0A1M7GVH9</accession>
<proteinExistence type="predicted"/>
<reference evidence="3" key="3">
    <citation type="submission" date="2024-02" db="EMBL/GenBank/DDBJ databases">
        <authorList>
            <consortium name="Clinical and Environmental Microbiology Branch: Whole genome sequencing antimicrobial resistance pathogens in the healthcare setting"/>
        </authorList>
    </citation>
    <scope>NUCLEOTIDE SEQUENCE</scope>
    <source>
        <strain evidence="3">2023KU-00017</strain>
    </source>
</reference>
<gene>
    <name evidence="2" type="ORF">AM380_20235</name>
    <name evidence="4" type="ORF">CYG68_04565</name>
    <name evidence="3" type="ORF">PN925_004252</name>
</gene>
<dbReference type="SUPFAM" id="SSF47413">
    <property type="entry name" value="lambda repressor-like DNA-binding domains"/>
    <property type="match status" value="1"/>
</dbReference>
<evidence type="ECO:0000313" key="4">
    <source>
        <dbReference type="EMBL" id="MBE8611691.1"/>
    </source>
</evidence>
<evidence type="ECO:0000259" key="1">
    <source>
        <dbReference type="PROSITE" id="PS50943"/>
    </source>
</evidence>
<organism evidence="4 6">
    <name type="scientific">Morganella morganii</name>
    <name type="common">Proteus morganii</name>
    <dbReference type="NCBI Taxonomy" id="582"/>
    <lineage>
        <taxon>Bacteria</taxon>
        <taxon>Pseudomonadati</taxon>
        <taxon>Pseudomonadota</taxon>
        <taxon>Gammaproteobacteria</taxon>
        <taxon>Enterobacterales</taxon>
        <taxon>Morganellaceae</taxon>
        <taxon>Morganella</taxon>
    </lineage>
</organism>
<dbReference type="Gene3D" id="1.10.260.40">
    <property type="entry name" value="lambda repressor-like DNA-binding domains"/>
    <property type="match status" value="1"/>
</dbReference>
<dbReference type="AlphaFoldDB" id="A0A1M7GVH9"/>
<dbReference type="Proteomes" id="UP000244682">
    <property type="component" value="Chromosome"/>
</dbReference>
<reference evidence="2 5" key="2">
    <citation type="submission" date="2018-04" db="EMBL/GenBank/DDBJ databases">
        <title>Whole genome sequencing of Morganella morganii AR_0133.</title>
        <authorList>
            <person name="Conlan S."/>
            <person name="Thomas P.J."/>
            <person name="Mullikin J."/>
            <person name="Frank K.M."/>
            <person name="Segre J.A."/>
        </authorList>
    </citation>
    <scope>NUCLEOTIDE SEQUENCE [LARGE SCALE GENOMIC DNA]</scope>
    <source>
        <strain evidence="2 5">AR_0133</strain>
    </source>
</reference>
<name>A0A1M7GVH9_MORMO</name>
<protein>
    <submittedName>
        <fullName evidence="3">Helix-turn-helix transcriptional regulator</fullName>
    </submittedName>
    <submittedName>
        <fullName evidence="4">XRE family transcriptional regulator</fullName>
    </submittedName>
</protein>
<evidence type="ECO:0000313" key="5">
    <source>
        <dbReference type="Proteomes" id="UP000244682"/>
    </source>
</evidence>
<dbReference type="EMBL" id="PKLF01000003">
    <property type="protein sequence ID" value="MBE8611691.1"/>
    <property type="molecule type" value="Genomic_DNA"/>
</dbReference>
<dbReference type="EMBL" id="ABKJEP030000194">
    <property type="protein sequence ID" value="EMO9458800.1"/>
    <property type="molecule type" value="Genomic_DNA"/>
</dbReference>
<dbReference type="CDD" id="cd00093">
    <property type="entry name" value="HTH_XRE"/>
    <property type="match status" value="1"/>
</dbReference>
<dbReference type="GO" id="GO:0003677">
    <property type="term" value="F:DNA binding"/>
    <property type="evidence" value="ECO:0007669"/>
    <property type="project" value="InterPro"/>
</dbReference>
<dbReference type="GeneID" id="93361094"/>
<dbReference type="EMBL" id="CP028956">
    <property type="protein sequence ID" value="AWC95791.1"/>
    <property type="molecule type" value="Genomic_DNA"/>
</dbReference>
<reference evidence="4" key="1">
    <citation type="submission" date="2017-12" db="EMBL/GenBank/DDBJ databases">
        <title>Genome sequencing and analysis.</title>
        <authorList>
            <person name="Huang Y.-T."/>
        </authorList>
    </citation>
    <scope>NUCLEOTIDE SEQUENCE</scope>
    <source>
        <strain evidence="4">VGH116</strain>
    </source>
</reference>
<evidence type="ECO:0000313" key="3">
    <source>
        <dbReference type="EMBL" id="EMO9458800.1"/>
    </source>
</evidence>
<dbReference type="PROSITE" id="PS50943">
    <property type="entry name" value="HTH_CROC1"/>
    <property type="match status" value="1"/>
</dbReference>
<dbReference type="InterPro" id="IPR010982">
    <property type="entry name" value="Lambda_DNA-bd_dom_sf"/>
</dbReference>